<name>A0A0L0F5V9_9EUKA</name>
<keyword evidence="3" id="KW-1185">Reference proteome</keyword>
<feature type="non-terminal residue" evidence="2">
    <location>
        <position position="111"/>
    </location>
</feature>
<organism evidence="2 3">
    <name type="scientific">Sphaeroforma arctica JP610</name>
    <dbReference type="NCBI Taxonomy" id="667725"/>
    <lineage>
        <taxon>Eukaryota</taxon>
        <taxon>Ichthyosporea</taxon>
        <taxon>Ichthyophonida</taxon>
        <taxon>Sphaeroforma</taxon>
    </lineage>
</organism>
<feature type="compositionally biased region" description="Polar residues" evidence="1">
    <location>
        <begin position="52"/>
        <end position="82"/>
    </location>
</feature>
<reference evidence="2 3" key="1">
    <citation type="submission" date="2011-02" db="EMBL/GenBank/DDBJ databases">
        <title>The Genome Sequence of Sphaeroforma arctica JP610.</title>
        <authorList>
            <consortium name="The Broad Institute Genome Sequencing Platform"/>
            <person name="Russ C."/>
            <person name="Cuomo C."/>
            <person name="Young S.K."/>
            <person name="Zeng Q."/>
            <person name="Gargeya S."/>
            <person name="Alvarado L."/>
            <person name="Berlin A."/>
            <person name="Chapman S.B."/>
            <person name="Chen Z."/>
            <person name="Freedman E."/>
            <person name="Gellesch M."/>
            <person name="Goldberg J."/>
            <person name="Griggs A."/>
            <person name="Gujja S."/>
            <person name="Heilman E."/>
            <person name="Heiman D."/>
            <person name="Howarth C."/>
            <person name="Mehta T."/>
            <person name="Neiman D."/>
            <person name="Pearson M."/>
            <person name="Roberts A."/>
            <person name="Saif S."/>
            <person name="Shea T."/>
            <person name="Shenoy N."/>
            <person name="Sisk P."/>
            <person name="Stolte C."/>
            <person name="Sykes S."/>
            <person name="White J."/>
            <person name="Yandava C."/>
            <person name="Burger G."/>
            <person name="Gray M.W."/>
            <person name="Holland P.W.H."/>
            <person name="King N."/>
            <person name="Lang F.B.F."/>
            <person name="Roger A.J."/>
            <person name="Ruiz-Trillo I."/>
            <person name="Haas B."/>
            <person name="Nusbaum C."/>
            <person name="Birren B."/>
        </authorList>
    </citation>
    <scope>NUCLEOTIDE SEQUENCE [LARGE SCALE GENOMIC DNA]</scope>
    <source>
        <strain evidence="2 3">JP610</strain>
    </source>
</reference>
<dbReference type="AlphaFoldDB" id="A0A0L0F5V9"/>
<dbReference type="RefSeq" id="XP_014145450.1">
    <property type="nucleotide sequence ID" value="XM_014289975.1"/>
</dbReference>
<sequence>KRAVRAGEAYLDVFCHDPSPTTDGSPNPAQSSKANTSTTNNARENAHHTFHTDTGGSSSTNTHARMNTWDTPGDSSRTSIATSLGGASASAFEDALKRTPANDSGRTTKSP</sequence>
<protein>
    <submittedName>
        <fullName evidence="2">Uncharacterized protein</fullName>
    </submittedName>
</protein>
<feature type="compositionally biased region" description="Polar residues" evidence="1">
    <location>
        <begin position="101"/>
        <end position="111"/>
    </location>
</feature>
<dbReference type="EMBL" id="KQ248566">
    <property type="protein sequence ID" value="KNC71548.1"/>
    <property type="molecule type" value="Genomic_DNA"/>
</dbReference>
<evidence type="ECO:0000256" key="1">
    <source>
        <dbReference type="SAM" id="MobiDB-lite"/>
    </source>
</evidence>
<proteinExistence type="predicted"/>
<dbReference type="Proteomes" id="UP000054560">
    <property type="component" value="Unassembled WGS sequence"/>
</dbReference>
<evidence type="ECO:0000313" key="2">
    <source>
        <dbReference type="EMBL" id="KNC71548.1"/>
    </source>
</evidence>
<gene>
    <name evidence="2" type="ORF">SARC_15915</name>
</gene>
<feature type="compositionally biased region" description="Polar residues" evidence="1">
    <location>
        <begin position="19"/>
        <end position="43"/>
    </location>
</feature>
<dbReference type="GeneID" id="25916419"/>
<accession>A0A0L0F5V9</accession>
<feature type="non-terminal residue" evidence="2">
    <location>
        <position position="1"/>
    </location>
</feature>
<evidence type="ECO:0000313" key="3">
    <source>
        <dbReference type="Proteomes" id="UP000054560"/>
    </source>
</evidence>
<feature type="region of interest" description="Disordered" evidence="1">
    <location>
        <begin position="14"/>
        <end position="111"/>
    </location>
</feature>